<dbReference type="AlphaFoldDB" id="A0A8J7QE75"/>
<dbReference type="GO" id="GO:0008168">
    <property type="term" value="F:methyltransferase activity"/>
    <property type="evidence" value="ECO:0007669"/>
    <property type="project" value="UniProtKB-KW"/>
</dbReference>
<dbReference type="Gene3D" id="3.40.50.150">
    <property type="entry name" value="Vaccinia Virus protein VP39"/>
    <property type="match status" value="1"/>
</dbReference>
<name>A0A8J7QE75_9BACT</name>
<protein>
    <submittedName>
        <fullName evidence="1">Class I SAM-dependent methyltransferase</fullName>
    </submittedName>
</protein>
<keyword evidence="1" id="KW-0808">Transferase</keyword>
<reference evidence="1" key="1">
    <citation type="submission" date="2021-03" db="EMBL/GenBank/DDBJ databases">
        <authorList>
            <person name="Wang G."/>
        </authorList>
    </citation>
    <scope>NUCLEOTIDE SEQUENCE</scope>
    <source>
        <strain evidence="1">KCTC 12899</strain>
    </source>
</reference>
<evidence type="ECO:0000313" key="1">
    <source>
        <dbReference type="EMBL" id="MBO1318020.1"/>
    </source>
</evidence>
<dbReference type="EMBL" id="JAFREP010000004">
    <property type="protein sequence ID" value="MBO1318020.1"/>
    <property type="molecule type" value="Genomic_DNA"/>
</dbReference>
<keyword evidence="1" id="KW-0489">Methyltransferase</keyword>
<dbReference type="CDD" id="cd02440">
    <property type="entry name" value="AdoMet_MTases"/>
    <property type="match status" value="1"/>
</dbReference>
<dbReference type="GO" id="GO:0032259">
    <property type="term" value="P:methylation"/>
    <property type="evidence" value="ECO:0007669"/>
    <property type="project" value="UniProtKB-KW"/>
</dbReference>
<comment type="caution">
    <text evidence="1">The sequence shown here is derived from an EMBL/GenBank/DDBJ whole genome shotgun (WGS) entry which is preliminary data.</text>
</comment>
<organism evidence="1 2">
    <name type="scientific">Acanthopleuribacter pedis</name>
    <dbReference type="NCBI Taxonomy" id="442870"/>
    <lineage>
        <taxon>Bacteria</taxon>
        <taxon>Pseudomonadati</taxon>
        <taxon>Acidobacteriota</taxon>
        <taxon>Holophagae</taxon>
        <taxon>Acanthopleuribacterales</taxon>
        <taxon>Acanthopleuribacteraceae</taxon>
        <taxon>Acanthopleuribacter</taxon>
    </lineage>
</organism>
<keyword evidence="2" id="KW-1185">Reference proteome</keyword>
<dbReference type="SUPFAM" id="SSF53335">
    <property type="entry name" value="S-adenosyl-L-methionine-dependent methyltransferases"/>
    <property type="match status" value="1"/>
</dbReference>
<dbReference type="PANTHER" id="PTHR43861:SF6">
    <property type="entry name" value="METHYLTRANSFERASE TYPE 11"/>
    <property type="match status" value="1"/>
</dbReference>
<proteinExistence type="predicted"/>
<accession>A0A8J7QE75</accession>
<sequence length="207" mass="23436">MATPFTLSQHWTFNLMDDPKRLAFVMARYQFVVDMCTPNSSVIELGCSEGIGLPLLLEKADRYTGVDIDGPALEFARKNWPDPRFTFLEDDVLGKQFGTFDCVFSLDVVEHIEQAREHLFFEAVHQNTAETGIAVVGTPNLSAEAYQSESSRIGHINLFSAKRLKACLQTYFHHVFLFGMNDELVHTGYHNMCHYLIALACNKKVHS</sequence>
<dbReference type="Pfam" id="PF13489">
    <property type="entry name" value="Methyltransf_23"/>
    <property type="match status" value="1"/>
</dbReference>
<dbReference type="PANTHER" id="PTHR43861">
    <property type="entry name" value="TRANS-ACONITATE 2-METHYLTRANSFERASE-RELATED"/>
    <property type="match status" value="1"/>
</dbReference>
<dbReference type="RefSeq" id="WP_207857578.1">
    <property type="nucleotide sequence ID" value="NZ_JAFREP010000004.1"/>
</dbReference>
<dbReference type="Proteomes" id="UP000664417">
    <property type="component" value="Unassembled WGS sequence"/>
</dbReference>
<dbReference type="InterPro" id="IPR029063">
    <property type="entry name" value="SAM-dependent_MTases_sf"/>
</dbReference>
<gene>
    <name evidence="1" type="ORF">J3U88_06060</name>
</gene>
<evidence type="ECO:0000313" key="2">
    <source>
        <dbReference type="Proteomes" id="UP000664417"/>
    </source>
</evidence>